<dbReference type="InterPro" id="IPR009057">
    <property type="entry name" value="Homeodomain-like_sf"/>
</dbReference>
<evidence type="ECO:0000256" key="2">
    <source>
        <dbReference type="ARBA" id="ARBA00023125"/>
    </source>
</evidence>
<dbReference type="InterPro" id="IPR011051">
    <property type="entry name" value="RmlC_Cupin_sf"/>
</dbReference>
<keyword evidence="6" id="KW-1185">Reference proteome</keyword>
<dbReference type="InterPro" id="IPR014710">
    <property type="entry name" value="RmlC-like_jellyroll"/>
</dbReference>
<sequence>MRNFEALNQVQHKMKVLPFKIPKPEFDTLIFQEDKDDFFFDKLHQHEEIQLSYIIEGEGTLIVGDTINYYKPDDVLVIGSHIPHVFKSDMQSNKSSHMLTLFFTESSFGDVFFQLEELKESNNFFKRSKQGFKVMSHKKSLKALFFQLKSASKMRQFILLLELLQTISKANYKSLSSFIYDKTYTDIEGNRMRDVFDYTMDNYNFNISLNTIAEVANMTKNAFCKYFKKRTNKTYVQFLNELRIDHACKLLLTQKELSVIEIAERTGFNNLSNFNRQFKTIKRMNPSEFRKQKRLF</sequence>
<gene>
    <name evidence="5" type="ORF">BXY80_0542</name>
</gene>
<dbReference type="Proteomes" id="UP000284892">
    <property type="component" value="Unassembled WGS sequence"/>
</dbReference>
<dbReference type="InterPro" id="IPR018062">
    <property type="entry name" value="HTH_AraC-typ_CS"/>
</dbReference>
<protein>
    <submittedName>
        <fullName evidence="5">AraC family transcriptional regulator</fullName>
    </submittedName>
</protein>
<accession>A0A420DW50</accession>
<comment type="caution">
    <text evidence="5">The sequence shown here is derived from an EMBL/GenBank/DDBJ whole genome shotgun (WGS) entry which is preliminary data.</text>
</comment>
<proteinExistence type="predicted"/>
<dbReference type="SUPFAM" id="SSF51182">
    <property type="entry name" value="RmlC-like cupins"/>
    <property type="match status" value="1"/>
</dbReference>
<name>A0A420DW50_9FLAO</name>
<dbReference type="Gene3D" id="1.10.10.60">
    <property type="entry name" value="Homeodomain-like"/>
    <property type="match status" value="2"/>
</dbReference>
<dbReference type="SUPFAM" id="SSF46689">
    <property type="entry name" value="Homeodomain-like"/>
    <property type="match status" value="2"/>
</dbReference>
<reference evidence="5 6" key="1">
    <citation type="submission" date="2018-09" db="EMBL/GenBank/DDBJ databases">
        <title>Genomic Encyclopedia of Archaeal and Bacterial Type Strains, Phase II (KMG-II): from individual species to whole genera.</title>
        <authorList>
            <person name="Goeker M."/>
        </authorList>
    </citation>
    <scope>NUCLEOTIDE SEQUENCE [LARGE SCALE GENOMIC DNA]</scope>
    <source>
        <strain evidence="5 6">DSM 26283</strain>
    </source>
</reference>
<dbReference type="GO" id="GO:0043565">
    <property type="term" value="F:sequence-specific DNA binding"/>
    <property type="evidence" value="ECO:0007669"/>
    <property type="project" value="InterPro"/>
</dbReference>
<evidence type="ECO:0000313" key="6">
    <source>
        <dbReference type="Proteomes" id="UP000284892"/>
    </source>
</evidence>
<dbReference type="PROSITE" id="PS01124">
    <property type="entry name" value="HTH_ARAC_FAMILY_2"/>
    <property type="match status" value="1"/>
</dbReference>
<keyword evidence="1" id="KW-0805">Transcription regulation</keyword>
<evidence type="ECO:0000256" key="3">
    <source>
        <dbReference type="ARBA" id="ARBA00023163"/>
    </source>
</evidence>
<evidence type="ECO:0000256" key="1">
    <source>
        <dbReference type="ARBA" id="ARBA00023015"/>
    </source>
</evidence>
<dbReference type="InterPro" id="IPR013096">
    <property type="entry name" value="Cupin_2"/>
</dbReference>
<dbReference type="PROSITE" id="PS00041">
    <property type="entry name" value="HTH_ARAC_FAMILY_1"/>
    <property type="match status" value="1"/>
</dbReference>
<evidence type="ECO:0000259" key="4">
    <source>
        <dbReference type="PROSITE" id="PS01124"/>
    </source>
</evidence>
<dbReference type="PANTHER" id="PTHR43280:SF27">
    <property type="entry name" value="TRANSCRIPTIONAL REGULATOR MTLR"/>
    <property type="match status" value="1"/>
</dbReference>
<dbReference type="Pfam" id="PF07883">
    <property type="entry name" value="Cupin_2"/>
    <property type="match status" value="1"/>
</dbReference>
<organism evidence="5 6">
    <name type="scientific">Ichthyenterobacterium magnum</name>
    <dbReference type="NCBI Taxonomy" id="1230530"/>
    <lineage>
        <taxon>Bacteria</taxon>
        <taxon>Pseudomonadati</taxon>
        <taxon>Bacteroidota</taxon>
        <taxon>Flavobacteriia</taxon>
        <taxon>Flavobacteriales</taxon>
        <taxon>Flavobacteriaceae</taxon>
        <taxon>Ichthyenterobacterium</taxon>
    </lineage>
</organism>
<dbReference type="PANTHER" id="PTHR43280">
    <property type="entry name" value="ARAC-FAMILY TRANSCRIPTIONAL REGULATOR"/>
    <property type="match status" value="1"/>
</dbReference>
<dbReference type="SMART" id="SM00342">
    <property type="entry name" value="HTH_ARAC"/>
    <property type="match status" value="1"/>
</dbReference>
<evidence type="ECO:0000313" key="5">
    <source>
        <dbReference type="EMBL" id="RKE98454.1"/>
    </source>
</evidence>
<keyword evidence="3" id="KW-0804">Transcription</keyword>
<dbReference type="InterPro" id="IPR018060">
    <property type="entry name" value="HTH_AraC"/>
</dbReference>
<dbReference type="EMBL" id="RAQJ01000001">
    <property type="protein sequence ID" value="RKE98454.1"/>
    <property type="molecule type" value="Genomic_DNA"/>
</dbReference>
<dbReference type="GO" id="GO:0003700">
    <property type="term" value="F:DNA-binding transcription factor activity"/>
    <property type="evidence" value="ECO:0007669"/>
    <property type="project" value="InterPro"/>
</dbReference>
<dbReference type="Gene3D" id="2.60.120.10">
    <property type="entry name" value="Jelly Rolls"/>
    <property type="match status" value="1"/>
</dbReference>
<keyword evidence="2" id="KW-0238">DNA-binding</keyword>
<dbReference type="Pfam" id="PF12833">
    <property type="entry name" value="HTH_18"/>
    <property type="match status" value="1"/>
</dbReference>
<dbReference type="AlphaFoldDB" id="A0A420DW50"/>
<feature type="domain" description="HTH araC/xylS-type" evidence="4">
    <location>
        <begin position="193"/>
        <end position="292"/>
    </location>
</feature>